<organism evidence="1 2">
    <name type="scientific">Naasia aerilata</name>
    <dbReference type="NCBI Taxonomy" id="1162966"/>
    <lineage>
        <taxon>Bacteria</taxon>
        <taxon>Bacillati</taxon>
        <taxon>Actinomycetota</taxon>
        <taxon>Actinomycetes</taxon>
        <taxon>Micrococcales</taxon>
        <taxon>Microbacteriaceae</taxon>
        <taxon>Naasia</taxon>
    </lineage>
</organism>
<keyword evidence="2" id="KW-1185">Reference proteome</keyword>
<gene>
    <name evidence="1" type="ORF">GCM10025866_03560</name>
</gene>
<dbReference type="RefSeq" id="WP_286277912.1">
    <property type="nucleotide sequence ID" value="NZ_AP027731.1"/>
</dbReference>
<evidence type="ECO:0000313" key="2">
    <source>
        <dbReference type="Proteomes" id="UP001321498"/>
    </source>
</evidence>
<reference evidence="2" key="1">
    <citation type="journal article" date="2019" name="Int. J. Syst. Evol. Microbiol.">
        <title>The Global Catalogue of Microorganisms (GCM) 10K type strain sequencing project: providing services to taxonomists for standard genome sequencing and annotation.</title>
        <authorList>
            <consortium name="The Broad Institute Genomics Platform"/>
            <consortium name="The Broad Institute Genome Sequencing Center for Infectious Disease"/>
            <person name="Wu L."/>
            <person name="Ma J."/>
        </authorList>
    </citation>
    <scope>NUCLEOTIDE SEQUENCE [LARGE SCALE GENOMIC DNA]</scope>
    <source>
        <strain evidence="2">NBRC 108725</strain>
    </source>
</reference>
<proteinExistence type="predicted"/>
<evidence type="ECO:0000313" key="1">
    <source>
        <dbReference type="EMBL" id="BDZ44447.1"/>
    </source>
</evidence>
<sequence length="256" mass="26675">MTPIRVHTEVPAYAVALRELPVSAVAAPAAQAEIHVVEGSARPDGQLAGTVLVLAGDPPASAAGIEALRRSGARVVLERRRLRRDLVDDALAARADRGAAPPRMLVAECLAGAEQLAAVLRDALGWSRELGGALTQDQSSADDEAVSALLAAGPDRIPVLLRATVAPDARSFVRVRALGEVTTEIVVEELGSRCSVSTTDAAGREEAPRRFESVERFTVRRALAALAGEDLHDDVADLVADAALVDHILSGRSGAA</sequence>
<accession>A0ABM8G8D4</accession>
<dbReference type="Proteomes" id="UP001321498">
    <property type="component" value="Chromosome"/>
</dbReference>
<protein>
    <submittedName>
        <fullName evidence="1">Uncharacterized protein</fullName>
    </submittedName>
</protein>
<name>A0ABM8G8D4_9MICO</name>
<dbReference type="EMBL" id="AP027731">
    <property type="protein sequence ID" value="BDZ44447.1"/>
    <property type="molecule type" value="Genomic_DNA"/>
</dbReference>